<sequence length="215" mass="23034">MTGLEWFKKSKIIAIVRGLAPEHMVQLAEALYEGGIDLIEVTFHQSQPETWQNTATSIQAIASHMTGRMLVVDGTVICEKQLDMACKAGAAYVVTPNTDSHLIRTVKARGLLSFPGAFTPSEIVEAYQAGADAVKVFPAGNLGPSYIQAIKAPLPHIPLVAVGGINVKNAREYMAAGCCGIGIGGNLVNKNWIEAGAWNMIAALAREYRKAVETR</sequence>
<dbReference type="AlphaFoldDB" id="A0A9D0YUI8"/>
<dbReference type="NCBIfam" id="TIGR01182">
    <property type="entry name" value="eda"/>
    <property type="match status" value="1"/>
</dbReference>
<accession>A0A9D0YUI8</accession>
<keyword evidence="5" id="KW-0119">Carbohydrate metabolism</keyword>
<evidence type="ECO:0000256" key="4">
    <source>
        <dbReference type="ARBA" id="ARBA00023239"/>
    </source>
</evidence>
<organism evidence="6 7">
    <name type="scientific">Candidatus Avichristensenella intestinipullorum</name>
    <dbReference type="NCBI Taxonomy" id="2840693"/>
    <lineage>
        <taxon>Bacteria</taxon>
        <taxon>Bacillati</taxon>
        <taxon>Bacillota</taxon>
        <taxon>Clostridia</taxon>
        <taxon>Candidatus Avichristensenella</taxon>
    </lineage>
</organism>
<comment type="pathway">
    <text evidence="1">Carbohydrate acid metabolism.</text>
</comment>
<reference evidence="6" key="2">
    <citation type="journal article" date="2021" name="PeerJ">
        <title>Extensive microbial diversity within the chicken gut microbiome revealed by metagenomics and culture.</title>
        <authorList>
            <person name="Gilroy R."/>
            <person name="Ravi A."/>
            <person name="Getino M."/>
            <person name="Pursley I."/>
            <person name="Horton D.L."/>
            <person name="Alikhan N.F."/>
            <person name="Baker D."/>
            <person name="Gharbi K."/>
            <person name="Hall N."/>
            <person name="Watson M."/>
            <person name="Adriaenssens E.M."/>
            <person name="Foster-Nyarko E."/>
            <person name="Jarju S."/>
            <person name="Secka A."/>
            <person name="Antonio M."/>
            <person name="Oren A."/>
            <person name="Chaudhuri R.R."/>
            <person name="La Ragione R."/>
            <person name="Hildebrand F."/>
            <person name="Pallen M.J."/>
        </authorList>
    </citation>
    <scope>NUCLEOTIDE SEQUENCE</scope>
    <source>
        <strain evidence="6">ChiHile30-977</strain>
    </source>
</reference>
<dbReference type="EMBL" id="DVFI01000016">
    <property type="protein sequence ID" value="HIQ62217.1"/>
    <property type="molecule type" value="Genomic_DNA"/>
</dbReference>
<dbReference type="InterPro" id="IPR000887">
    <property type="entry name" value="Aldlse_KDPG_KHG"/>
</dbReference>
<dbReference type="Pfam" id="PF01081">
    <property type="entry name" value="Aldolase"/>
    <property type="match status" value="1"/>
</dbReference>
<evidence type="ECO:0000313" key="6">
    <source>
        <dbReference type="EMBL" id="HIQ62217.1"/>
    </source>
</evidence>
<gene>
    <name evidence="6" type="ORF">IAA66_01360</name>
</gene>
<comment type="subunit">
    <text evidence="3">Homotrimer.</text>
</comment>
<dbReference type="Gene3D" id="3.20.20.70">
    <property type="entry name" value="Aldolase class I"/>
    <property type="match status" value="1"/>
</dbReference>
<dbReference type="PANTHER" id="PTHR30246">
    <property type="entry name" value="2-KETO-3-DEOXY-6-PHOSPHOGLUCONATE ALDOLASE"/>
    <property type="match status" value="1"/>
</dbReference>
<evidence type="ECO:0000256" key="5">
    <source>
        <dbReference type="ARBA" id="ARBA00023277"/>
    </source>
</evidence>
<evidence type="ECO:0000256" key="3">
    <source>
        <dbReference type="ARBA" id="ARBA00011233"/>
    </source>
</evidence>
<dbReference type="GO" id="GO:0016829">
    <property type="term" value="F:lyase activity"/>
    <property type="evidence" value="ECO:0007669"/>
    <property type="project" value="UniProtKB-KW"/>
</dbReference>
<proteinExistence type="inferred from homology"/>
<dbReference type="SUPFAM" id="SSF51569">
    <property type="entry name" value="Aldolase"/>
    <property type="match status" value="1"/>
</dbReference>
<protein>
    <submittedName>
        <fullName evidence="6">Bifunctional 4-hydroxy-2-oxoglutarate aldolase/2-dehydro-3-deoxy-phosphogluconate aldolase</fullName>
    </submittedName>
</protein>
<evidence type="ECO:0000256" key="2">
    <source>
        <dbReference type="ARBA" id="ARBA00006906"/>
    </source>
</evidence>
<name>A0A9D0YUI8_9FIRM</name>
<comment type="similarity">
    <text evidence="2">Belongs to the KHG/KDPG aldolase family.</text>
</comment>
<dbReference type="CDD" id="cd00452">
    <property type="entry name" value="KDPG_aldolase"/>
    <property type="match status" value="1"/>
</dbReference>
<keyword evidence="4" id="KW-0456">Lyase</keyword>
<dbReference type="PANTHER" id="PTHR30246:SF1">
    <property type="entry name" value="2-DEHYDRO-3-DEOXY-6-PHOSPHOGALACTONATE ALDOLASE-RELATED"/>
    <property type="match status" value="1"/>
</dbReference>
<dbReference type="Proteomes" id="UP000886819">
    <property type="component" value="Unassembled WGS sequence"/>
</dbReference>
<evidence type="ECO:0000256" key="1">
    <source>
        <dbReference type="ARBA" id="ARBA00004761"/>
    </source>
</evidence>
<dbReference type="InterPro" id="IPR013785">
    <property type="entry name" value="Aldolase_TIM"/>
</dbReference>
<comment type="caution">
    <text evidence="6">The sequence shown here is derived from an EMBL/GenBank/DDBJ whole genome shotgun (WGS) entry which is preliminary data.</text>
</comment>
<evidence type="ECO:0000313" key="7">
    <source>
        <dbReference type="Proteomes" id="UP000886819"/>
    </source>
</evidence>
<reference evidence="6" key="1">
    <citation type="submission" date="2020-10" db="EMBL/GenBank/DDBJ databases">
        <authorList>
            <person name="Gilroy R."/>
        </authorList>
    </citation>
    <scope>NUCLEOTIDE SEQUENCE</scope>
    <source>
        <strain evidence="6">ChiHile30-977</strain>
    </source>
</reference>